<comment type="caution">
    <text evidence="2">The sequence shown here is derived from an EMBL/GenBank/DDBJ whole genome shotgun (WGS) entry which is preliminary data.</text>
</comment>
<feature type="compositionally biased region" description="Low complexity" evidence="1">
    <location>
        <begin position="8"/>
        <end position="24"/>
    </location>
</feature>
<organism evidence="2 3">
    <name type="scientific">Clavibacter lycopersici</name>
    <dbReference type="NCBI Taxonomy" id="2301718"/>
    <lineage>
        <taxon>Bacteria</taxon>
        <taxon>Bacillati</taxon>
        <taxon>Actinomycetota</taxon>
        <taxon>Actinomycetes</taxon>
        <taxon>Micrococcales</taxon>
        <taxon>Microbacteriaceae</taxon>
        <taxon>Clavibacter</taxon>
    </lineage>
</organism>
<evidence type="ECO:0000313" key="2">
    <source>
        <dbReference type="EMBL" id="RIJ51766.1"/>
    </source>
</evidence>
<sequence length="24" mass="2176">MSSPTLAPVPSAADAPGAPAPAAE</sequence>
<gene>
    <name evidence="2" type="ORF">DZG00_07620</name>
</gene>
<feature type="non-terminal residue" evidence="2">
    <location>
        <position position="24"/>
    </location>
</feature>
<proteinExistence type="predicted"/>
<reference evidence="2 3" key="1">
    <citation type="submission" date="2018-08" db="EMBL/GenBank/DDBJ databases">
        <title>Genome Sequence of Clavibacter michiganensis Subspecies type strains, and the Atypical Peach-Colored Strains Isolated from Tomato.</title>
        <authorList>
            <person name="Osdaghi E."/>
            <person name="Portier P."/>
            <person name="Briand M."/>
            <person name="Jacques M.-A."/>
        </authorList>
    </citation>
    <scope>NUCLEOTIDE SEQUENCE [LARGE SCALE GENOMIC DNA]</scope>
    <source>
        <strain evidence="2 3">CFBP 8615</strain>
    </source>
</reference>
<feature type="region of interest" description="Disordered" evidence="1">
    <location>
        <begin position="1"/>
        <end position="24"/>
    </location>
</feature>
<dbReference type="Proteomes" id="UP000266484">
    <property type="component" value="Unassembled WGS sequence"/>
</dbReference>
<dbReference type="EMBL" id="QWGT01000085">
    <property type="protein sequence ID" value="RIJ51766.1"/>
    <property type="molecule type" value="Genomic_DNA"/>
</dbReference>
<dbReference type="AlphaFoldDB" id="A0A399T648"/>
<accession>A0A399T648</accession>
<evidence type="ECO:0000313" key="3">
    <source>
        <dbReference type="Proteomes" id="UP000266484"/>
    </source>
</evidence>
<protein>
    <submittedName>
        <fullName evidence="2">Acetyl-CoA carboxylase, biotin carboxyl carrier protein</fullName>
    </submittedName>
</protein>
<name>A0A399T648_9MICO</name>
<evidence type="ECO:0000256" key="1">
    <source>
        <dbReference type="SAM" id="MobiDB-lite"/>
    </source>
</evidence>
<keyword evidence="3" id="KW-1185">Reference proteome</keyword>